<organism evidence="1 2">
    <name type="scientific">Melastoma candidum</name>
    <dbReference type="NCBI Taxonomy" id="119954"/>
    <lineage>
        <taxon>Eukaryota</taxon>
        <taxon>Viridiplantae</taxon>
        <taxon>Streptophyta</taxon>
        <taxon>Embryophyta</taxon>
        <taxon>Tracheophyta</taxon>
        <taxon>Spermatophyta</taxon>
        <taxon>Magnoliopsida</taxon>
        <taxon>eudicotyledons</taxon>
        <taxon>Gunneridae</taxon>
        <taxon>Pentapetalae</taxon>
        <taxon>rosids</taxon>
        <taxon>malvids</taxon>
        <taxon>Myrtales</taxon>
        <taxon>Melastomataceae</taxon>
        <taxon>Melastomatoideae</taxon>
        <taxon>Melastomateae</taxon>
        <taxon>Melastoma</taxon>
    </lineage>
</organism>
<evidence type="ECO:0000313" key="2">
    <source>
        <dbReference type="Proteomes" id="UP001057402"/>
    </source>
</evidence>
<accession>A0ACB9RMT8</accession>
<name>A0ACB9RMT8_9MYRT</name>
<dbReference type="Proteomes" id="UP001057402">
    <property type="component" value="Chromosome 4"/>
</dbReference>
<keyword evidence="2" id="KW-1185">Reference proteome</keyword>
<proteinExistence type="predicted"/>
<evidence type="ECO:0000313" key="1">
    <source>
        <dbReference type="EMBL" id="KAI4377257.1"/>
    </source>
</evidence>
<gene>
    <name evidence="1" type="ORF">MLD38_014917</name>
</gene>
<dbReference type="EMBL" id="CM042883">
    <property type="protein sequence ID" value="KAI4377257.1"/>
    <property type="molecule type" value="Genomic_DNA"/>
</dbReference>
<sequence>MFSRSCLDLLNLLSVDDFRSVGRIPRVMTAEGVLCDFDTDGAGHGAPLDRRIVVANQLPVRAVWDQDAGKWGFEWDGDSLVLQLKDGLHTGTEVVYVGSLAVEVAAADQDEVVRVLWDGFRCVPTLLPSDLRTGSTTASASTTSGPCFTTCSRCRRARARISTAVSGRLTCP</sequence>
<protein>
    <submittedName>
        <fullName evidence="1">Uncharacterized protein</fullName>
    </submittedName>
</protein>
<reference evidence="2" key="1">
    <citation type="journal article" date="2023" name="Front. Plant Sci.">
        <title>Chromosomal-level genome assembly of Melastoma candidum provides insights into trichome evolution.</title>
        <authorList>
            <person name="Zhong Y."/>
            <person name="Wu W."/>
            <person name="Sun C."/>
            <person name="Zou P."/>
            <person name="Liu Y."/>
            <person name="Dai S."/>
            <person name="Zhou R."/>
        </authorList>
    </citation>
    <scope>NUCLEOTIDE SEQUENCE [LARGE SCALE GENOMIC DNA]</scope>
</reference>
<comment type="caution">
    <text evidence="1">The sequence shown here is derived from an EMBL/GenBank/DDBJ whole genome shotgun (WGS) entry which is preliminary data.</text>
</comment>